<feature type="signal peptide" evidence="2">
    <location>
        <begin position="1"/>
        <end position="20"/>
    </location>
</feature>
<dbReference type="EMBL" id="BMIU01000008">
    <property type="protein sequence ID" value="GGF31767.1"/>
    <property type="molecule type" value="Genomic_DNA"/>
</dbReference>
<feature type="chain" id="PRO_5046651951" description="Outer membrane protein beta-barrel domain-containing protein" evidence="2">
    <location>
        <begin position="21"/>
        <end position="226"/>
    </location>
</feature>
<keyword evidence="5" id="KW-1185">Reference proteome</keyword>
<dbReference type="SUPFAM" id="SSF56925">
    <property type="entry name" value="OMPA-like"/>
    <property type="match status" value="1"/>
</dbReference>
<gene>
    <name evidence="4" type="ORF">GCM10011339_19990</name>
</gene>
<comment type="caution">
    <text evidence="4">The sequence shown here is derived from an EMBL/GenBank/DDBJ whole genome shotgun (WGS) entry which is preliminary data.</text>
</comment>
<evidence type="ECO:0000313" key="5">
    <source>
        <dbReference type="Proteomes" id="UP000647339"/>
    </source>
</evidence>
<evidence type="ECO:0000256" key="1">
    <source>
        <dbReference type="ARBA" id="ARBA00022729"/>
    </source>
</evidence>
<protein>
    <recommendedName>
        <fullName evidence="3">Outer membrane protein beta-barrel domain-containing protein</fullName>
    </recommendedName>
</protein>
<name>A0ABQ1UZH4_9BACT</name>
<dbReference type="Gene3D" id="2.40.160.20">
    <property type="match status" value="1"/>
</dbReference>
<dbReference type="RefSeq" id="WP_137403330.1">
    <property type="nucleotide sequence ID" value="NZ_BMIU01000008.1"/>
</dbReference>
<dbReference type="Proteomes" id="UP000647339">
    <property type="component" value="Unassembled WGS sequence"/>
</dbReference>
<dbReference type="InterPro" id="IPR027385">
    <property type="entry name" value="Beta-barrel_OMP"/>
</dbReference>
<dbReference type="Pfam" id="PF13505">
    <property type="entry name" value="OMP_b-brl"/>
    <property type="match status" value="1"/>
</dbReference>
<feature type="domain" description="Outer membrane protein beta-barrel" evidence="3">
    <location>
        <begin position="7"/>
        <end position="201"/>
    </location>
</feature>
<reference evidence="5" key="1">
    <citation type="journal article" date="2019" name="Int. J. Syst. Evol. Microbiol.">
        <title>The Global Catalogue of Microorganisms (GCM) 10K type strain sequencing project: providing services to taxonomists for standard genome sequencing and annotation.</title>
        <authorList>
            <consortium name="The Broad Institute Genomics Platform"/>
            <consortium name="The Broad Institute Genome Sequencing Center for Infectious Disease"/>
            <person name="Wu L."/>
            <person name="Ma J."/>
        </authorList>
    </citation>
    <scope>NUCLEOTIDE SEQUENCE [LARGE SCALE GENOMIC DNA]</scope>
    <source>
        <strain evidence="5">CGMCC 1.15407</strain>
    </source>
</reference>
<proteinExistence type="predicted"/>
<organism evidence="4 5">
    <name type="scientific">Echinicola rosea</name>
    <dbReference type="NCBI Taxonomy" id="1807691"/>
    <lineage>
        <taxon>Bacteria</taxon>
        <taxon>Pseudomonadati</taxon>
        <taxon>Bacteroidota</taxon>
        <taxon>Cytophagia</taxon>
        <taxon>Cytophagales</taxon>
        <taxon>Cyclobacteriaceae</taxon>
        <taxon>Echinicola</taxon>
    </lineage>
</organism>
<evidence type="ECO:0000256" key="2">
    <source>
        <dbReference type="SAM" id="SignalP"/>
    </source>
</evidence>
<evidence type="ECO:0000259" key="3">
    <source>
        <dbReference type="Pfam" id="PF13505"/>
    </source>
</evidence>
<evidence type="ECO:0000313" key="4">
    <source>
        <dbReference type="EMBL" id="GGF31767.1"/>
    </source>
</evidence>
<sequence>MRKTTLLIALLWGMTSPLYAQIEFNNLGIGLTYWHRNYSGMDERGFLPNYPGEGGFSKGAVMPSVSGELTLTDKFALDGRVGFWRGNYSGETLFSDGRTLSGKNRQTIIPISLGLMYVKDDIDYGNVRVFGGIGANQYLIHNDVKMTYGNGEGTTYGQSQTAIRYGYYAKLGMEYFLTYYISVGFDLRYNGGKYQQQGVNTEEVYQVDIKGPEAGFSLHIHFDDEY</sequence>
<accession>A0ABQ1UZH4</accession>
<dbReference type="InterPro" id="IPR011250">
    <property type="entry name" value="OMP/PagP_B-barrel"/>
</dbReference>
<keyword evidence="1 2" id="KW-0732">Signal</keyword>